<dbReference type="CDD" id="cd09280">
    <property type="entry name" value="RNase_HI_eukaryote_like"/>
    <property type="match status" value="1"/>
</dbReference>
<feature type="domain" description="Reverse transcriptase" evidence="6">
    <location>
        <begin position="539"/>
        <end position="828"/>
    </location>
</feature>
<dbReference type="CDD" id="cd09076">
    <property type="entry name" value="L1-EN"/>
    <property type="match status" value="1"/>
</dbReference>
<evidence type="ECO:0000256" key="5">
    <source>
        <dbReference type="SAM" id="MobiDB-lite"/>
    </source>
</evidence>
<dbReference type="SUPFAM" id="SSF53098">
    <property type="entry name" value="Ribonuclease H-like"/>
    <property type="match status" value="1"/>
</dbReference>
<dbReference type="InterPro" id="IPR003604">
    <property type="entry name" value="Matrin/U1-like-C_Znf_C2H2"/>
</dbReference>
<dbReference type="SUPFAM" id="SSF56672">
    <property type="entry name" value="DNA/RNA polymerases"/>
    <property type="match status" value="1"/>
</dbReference>
<dbReference type="EMBL" id="MNAD01001719">
    <property type="protein sequence ID" value="OJT01835.1"/>
    <property type="molecule type" value="Genomic_DNA"/>
</dbReference>
<evidence type="ECO:0000259" key="7">
    <source>
        <dbReference type="PROSITE" id="PS50879"/>
    </source>
</evidence>
<gene>
    <name evidence="8" type="ORF">TRAPUB_7700</name>
</gene>
<dbReference type="InterPro" id="IPR002156">
    <property type="entry name" value="RNaseH_domain"/>
</dbReference>
<keyword evidence="1" id="KW-0479">Metal-binding</keyword>
<dbReference type="InterPro" id="IPR036397">
    <property type="entry name" value="RNaseH_sf"/>
</dbReference>
<evidence type="ECO:0000313" key="9">
    <source>
        <dbReference type="Proteomes" id="UP000184267"/>
    </source>
</evidence>
<dbReference type="InterPro" id="IPR013087">
    <property type="entry name" value="Znf_C2H2_type"/>
</dbReference>
<dbReference type="Pfam" id="PF00075">
    <property type="entry name" value="RNase_H"/>
    <property type="match status" value="1"/>
</dbReference>
<feature type="compositionally biased region" description="Basic and acidic residues" evidence="5">
    <location>
        <begin position="1631"/>
        <end position="1654"/>
    </location>
</feature>
<dbReference type="GO" id="GO:0003676">
    <property type="term" value="F:nucleic acid binding"/>
    <property type="evidence" value="ECO:0007669"/>
    <property type="project" value="InterPro"/>
</dbReference>
<dbReference type="Pfam" id="PF12171">
    <property type="entry name" value="zf-C2H2_jaz"/>
    <property type="match status" value="1"/>
</dbReference>
<dbReference type="InterPro" id="IPR036236">
    <property type="entry name" value="Znf_C2H2_sf"/>
</dbReference>
<dbReference type="InterPro" id="IPR012337">
    <property type="entry name" value="RNaseH-like_sf"/>
</dbReference>
<dbReference type="CDD" id="cd01650">
    <property type="entry name" value="RT_nLTR_like"/>
    <property type="match status" value="1"/>
</dbReference>
<keyword evidence="3" id="KW-0862">Zinc</keyword>
<dbReference type="GO" id="GO:0004523">
    <property type="term" value="F:RNA-DNA hybrid ribonuclease activity"/>
    <property type="evidence" value="ECO:0007669"/>
    <property type="project" value="InterPro"/>
</dbReference>
<feature type="region of interest" description="Disordered" evidence="5">
    <location>
        <begin position="1631"/>
        <end position="1686"/>
    </location>
</feature>
<dbReference type="Gene3D" id="3.30.420.10">
    <property type="entry name" value="Ribonuclease H-like superfamily/Ribonuclease H"/>
    <property type="match status" value="1"/>
</dbReference>
<dbReference type="SMART" id="SM00451">
    <property type="entry name" value="ZnF_U1"/>
    <property type="match status" value="1"/>
</dbReference>
<dbReference type="STRING" id="154538.A0A1M2V2L9"/>
<keyword evidence="9" id="KW-1185">Reference proteome</keyword>
<dbReference type="InterPro" id="IPR036691">
    <property type="entry name" value="Endo/exonu/phosph_ase_sf"/>
</dbReference>
<proteinExistence type="predicted"/>
<evidence type="ECO:0000313" key="8">
    <source>
        <dbReference type="EMBL" id="OJT01835.1"/>
    </source>
</evidence>
<feature type="domain" description="RNase H type-1" evidence="7">
    <location>
        <begin position="1181"/>
        <end position="1323"/>
    </location>
</feature>
<feature type="compositionally biased region" description="Basic and acidic residues" evidence="5">
    <location>
        <begin position="1663"/>
        <end position="1686"/>
    </location>
</feature>
<comment type="caution">
    <text evidence="8">The sequence shown here is derived from an EMBL/GenBank/DDBJ whole genome shotgun (WGS) entry which is preliminary data.</text>
</comment>
<keyword evidence="4" id="KW-0175">Coiled coil</keyword>
<dbReference type="InterPro" id="IPR022755">
    <property type="entry name" value="Znf_C2H2_jaz"/>
</dbReference>
<dbReference type="InterPro" id="IPR000477">
    <property type="entry name" value="RT_dom"/>
</dbReference>
<dbReference type="PROSITE" id="PS50879">
    <property type="entry name" value="RNASE_H_1"/>
    <property type="match status" value="1"/>
</dbReference>
<reference evidence="8 9" key="1">
    <citation type="submission" date="2016-10" db="EMBL/GenBank/DDBJ databases">
        <title>Genome sequence of the basidiomycete white-rot fungus Trametes pubescens.</title>
        <authorList>
            <person name="Makela M.R."/>
            <person name="Granchi Z."/>
            <person name="Peng M."/>
            <person name="De Vries R.P."/>
            <person name="Grigoriev I."/>
            <person name="Riley R."/>
            <person name="Hilden K."/>
        </authorList>
    </citation>
    <scope>NUCLEOTIDE SEQUENCE [LARGE SCALE GENOMIC DNA]</scope>
    <source>
        <strain evidence="8 9">FBCC735</strain>
    </source>
</reference>
<organism evidence="8 9">
    <name type="scientific">Trametes pubescens</name>
    <name type="common">White-rot fungus</name>
    <dbReference type="NCBI Taxonomy" id="154538"/>
    <lineage>
        <taxon>Eukaryota</taxon>
        <taxon>Fungi</taxon>
        <taxon>Dikarya</taxon>
        <taxon>Basidiomycota</taxon>
        <taxon>Agaricomycotina</taxon>
        <taxon>Agaricomycetes</taxon>
        <taxon>Polyporales</taxon>
        <taxon>Polyporaceae</taxon>
        <taxon>Trametes</taxon>
    </lineage>
</organism>
<dbReference type="SUPFAM" id="SSF56219">
    <property type="entry name" value="DNase I-like"/>
    <property type="match status" value="1"/>
</dbReference>
<dbReference type="SUPFAM" id="SSF57667">
    <property type="entry name" value="beta-beta-alpha zinc fingers"/>
    <property type="match status" value="1"/>
</dbReference>
<dbReference type="PROSITE" id="PS50878">
    <property type="entry name" value="RT_POL"/>
    <property type="match status" value="1"/>
</dbReference>
<evidence type="ECO:0000256" key="4">
    <source>
        <dbReference type="SAM" id="Coils"/>
    </source>
</evidence>
<keyword evidence="2" id="KW-0863">Zinc-finger</keyword>
<dbReference type="Pfam" id="PF00078">
    <property type="entry name" value="RVT_1"/>
    <property type="match status" value="1"/>
</dbReference>
<protein>
    <submittedName>
        <fullName evidence="8">Transposon TX1 uncharacterized 149 kDa protein</fullName>
    </submittedName>
</protein>
<accession>A0A1M2V2L9</accession>
<feature type="coiled-coil region" evidence="4">
    <location>
        <begin position="1774"/>
        <end position="1804"/>
    </location>
</feature>
<evidence type="ECO:0000256" key="3">
    <source>
        <dbReference type="ARBA" id="ARBA00022833"/>
    </source>
</evidence>
<dbReference type="OrthoDB" id="30343at2759"/>
<evidence type="ECO:0000259" key="6">
    <source>
        <dbReference type="PROSITE" id="PS50878"/>
    </source>
</evidence>
<evidence type="ECO:0000256" key="1">
    <source>
        <dbReference type="ARBA" id="ARBA00022723"/>
    </source>
</evidence>
<name>A0A1M2V2L9_TRAPU</name>
<dbReference type="GO" id="GO:0008270">
    <property type="term" value="F:zinc ion binding"/>
    <property type="evidence" value="ECO:0007669"/>
    <property type="project" value="UniProtKB-KW"/>
</dbReference>
<dbReference type="Proteomes" id="UP000184267">
    <property type="component" value="Unassembled WGS sequence"/>
</dbReference>
<dbReference type="InterPro" id="IPR043502">
    <property type="entry name" value="DNA/RNA_pol_sf"/>
</dbReference>
<dbReference type="PROSITE" id="PS00028">
    <property type="entry name" value="ZINC_FINGER_C2H2_1"/>
    <property type="match status" value="1"/>
</dbReference>
<feature type="coiled-coil region" evidence="4">
    <location>
        <begin position="315"/>
        <end position="380"/>
    </location>
</feature>
<evidence type="ECO:0000256" key="2">
    <source>
        <dbReference type="ARBA" id="ARBA00022771"/>
    </source>
</evidence>
<dbReference type="PANTHER" id="PTHR19446">
    <property type="entry name" value="REVERSE TRANSCRIPTASES"/>
    <property type="match status" value="1"/>
</dbReference>
<dbReference type="Gene3D" id="3.60.10.10">
    <property type="entry name" value="Endonuclease/exonuclease/phosphatase"/>
    <property type="match status" value="1"/>
</dbReference>
<sequence length="1834" mass="204127">MATINMRGLGGAHTGLEVSEKWLRINQLVRDQKIAVLAIQETHLTSERAERLNDLFESSIRIVCSPDPDAPTAAKGVAFVLNKRLMDTDHAEVKVAVPGRALLLDMGWGAANRLRILNVYAPNNMVENAVFWGSIRDAMQTLNCASPEVVLGDCNVVEDPIDRLPQRSDSEEAAGALRALINVFGLCNGWRVASPGVRAFTYLQQSTGSQSRIDRIYVSKNLVDRTADWDIIGSGVHTDHQLATCSIANYNTPYVGKGRWTLSTAVIRDPTFLSKVAALGIKALMEARACVARTDRNSPQRLYLSFKEDVRELAKDRTKKLYAKWDSKIKQLREAVKTTLNEVASAGAGEEAEDRVKETAALLQKKLSRLEEKRFEYQRDSLQTKQWVEGETMTKFWVRQGKVKAPHSLFYELRTGEGEAATYTSRSEGMAEVARAHYDGVQLDDMRDLDGPHQHAVDRSLENVSVALTAEQRVALGEELQTEDVLTAVMEAAKGKAAGLDGLPAELWQELVRKFAADTKAGRPAFDPVGLLRVVFNDIEEHGVILNSDFAKGWICPIYKKGDRRLIANYRPITVLNADYKIFTKAITNRLTDCIETLIHPDQAGFIRGRKIHDNIKLTQLVIDFAEAENVEGVIVALDQEKAYDKISHAYLWKVLEKMNFPQRFINTVKALYGAATSLVMLNGVLSECFRIVRGVRQGDPLSCLLFNIAIEPLASALRSSGLAGLDVPGSAERLIATLFADDTTVFLSARDDYGNLLAILDAWCAAARAKFNGEKTEIIPIGPEDYRRAVKERRSIAEGGTPFPAGLRVASNGEAVRTLGAWVGNRVDNAVPWHSVVAAIEENLSRWDKRNPTSQGRRLILNMEMGGRTQYLARVQGMPKSVEDRLEKMAVSFMWAGARRPRVGKDTLMLPTQEGGLAMLDIRARNEAIDLMWLKSYLDISPSRPRWASVADSLLARAPACASRAVDEEARINVFMQSWEVSTRVKAGLPRGLARMVKAAKKYGVQVDAPNPRRELQDRLPVWYHLGAIPGRRTENTKANKCLRKVHAVRTVADCSAVAARLQDATGAHRPGRTCPCGPCRADREERGCPDPHACAIAARKAVEKIVQKWRLARMQNDGLSLTPARRERNSTAAAEEGDLLFDPSISVGPPVARAFRVFLPEGERSTVPARRRVGTFQVPEESVTVFTDGSCNENGSENATAGSGAYFGEGDVRNTAARVPGRTQSNQTGEIYAVALATAKTPPFAPLTIVTDSKYLYHGLTRDLRGWEDHGWIGVANSAELQKAVALLRARSAPTWLRWVKGHSGIDGNEKADKLAAEGARLPQSPTSVGGVAHDGDFVLQGASLARLTQKLAYKGVRLRSVKPARRTTERTLGRIQATLADDYNLYPTAKSLWKNIRRPEVAKRTRDFLWKCMHDAYKLGTYWDNIPGYEARGTCAKCEVPETMEHVLVDCDAPGRCLLWSLAEDMLRAKRIEHPPLTFGAVVAAPSLSVEGLTGRKNQGADRLLRVVVAETAHLIWKVMCERVIGRENNEEKWHSQRELRQRWSAAMNLRLKRDIALTHKRWKKARIPRELVLATWAGTLHNEKDLPDDWIDEQEVLVGRDMSGKQGAYGARAQDTDFRKKWDKEEYAEKARKRDEEEKERMKENEELQKQGKKPRRGPKNDLPKPTELMKQREGPLDLDKNLGKTMVVQNAGTRGPGVPGFFCEACNRTYKDSSGYLDHINGRAHLRALGQTTRIQRSTLQQVRARIAYLREKTREASNAKEFDFEQRLAEVRERETALREEKKAAKKALREAARVELVKDTAVVTGAKQGDGDMMSMMGFAGFGTTKK</sequence>